<dbReference type="AlphaFoldDB" id="A0A660CHZ6"/>
<name>A0A660CHZ6_9PSEU</name>
<evidence type="ECO:0000313" key="3">
    <source>
        <dbReference type="EMBL" id="TWH21189.1"/>
    </source>
</evidence>
<keyword evidence="2" id="KW-1133">Transmembrane helix</keyword>
<gene>
    <name evidence="3" type="ORF">JD82_03044</name>
</gene>
<evidence type="ECO:0000256" key="2">
    <source>
        <dbReference type="SAM" id="Phobius"/>
    </source>
</evidence>
<feature type="region of interest" description="Disordered" evidence="1">
    <location>
        <begin position="1"/>
        <end position="49"/>
    </location>
</feature>
<keyword evidence="2" id="KW-0472">Membrane</keyword>
<dbReference type="Proteomes" id="UP000317303">
    <property type="component" value="Unassembled WGS sequence"/>
</dbReference>
<evidence type="ECO:0000313" key="4">
    <source>
        <dbReference type="Proteomes" id="UP000317303"/>
    </source>
</evidence>
<protein>
    <recommendedName>
        <fullName evidence="5">TadE-like protein</fullName>
    </recommendedName>
</protein>
<dbReference type="NCBIfam" id="NF041390">
    <property type="entry name" value="TadE_Rv3655c"/>
    <property type="match status" value="1"/>
</dbReference>
<feature type="compositionally biased region" description="Basic and acidic residues" evidence="1">
    <location>
        <begin position="26"/>
        <end position="37"/>
    </location>
</feature>
<sequence length="167" mass="16729">MCPHRITTRAPVRPHGLAVGSPPGDRAARDGPSDHRFPTGSAASRGLSGDRGAVTVEGAITVCSLVVVVGLLLSTVAAMLDQLRCADAAGEAARLLGRGDEARAHESVGRLAPDGAVLTVDEDGTGISVTVRAAALGGLLPGIDVSADAYAVREPGSESEVSNGDDA</sequence>
<accession>A0A660CHZ6</accession>
<reference evidence="3 4" key="1">
    <citation type="submission" date="2019-07" db="EMBL/GenBank/DDBJ databases">
        <title>R&amp;d 2014.</title>
        <authorList>
            <person name="Klenk H.-P."/>
        </authorList>
    </citation>
    <scope>NUCLEOTIDE SEQUENCE [LARGE SCALE GENOMIC DNA]</scope>
    <source>
        <strain evidence="3 4">DSM 43194</strain>
    </source>
</reference>
<comment type="caution">
    <text evidence="3">The sequence shown here is derived from an EMBL/GenBank/DDBJ whole genome shotgun (WGS) entry which is preliminary data.</text>
</comment>
<keyword evidence="4" id="KW-1185">Reference proteome</keyword>
<evidence type="ECO:0000256" key="1">
    <source>
        <dbReference type="SAM" id="MobiDB-lite"/>
    </source>
</evidence>
<evidence type="ECO:0008006" key="5">
    <source>
        <dbReference type="Google" id="ProtNLM"/>
    </source>
</evidence>
<dbReference type="EMBL" id="VLJV01000001">
    <property type="protein sequence ID" value="TWH21189.1"/>
    <property type="molecule type" value="Genomic_DNA"/>
</dbReference>
<organism evidence="3 4">
    <name type="scientific">Prauserella rugosa</name>
    <dbReference type="NCBI Taxonomy" id="43354"/>
    <lineage>
        <taxon>Bacteria</taxon>
        <taxon>Bacillati</taxon>
        <taxon>Actinomycetota</taxon>
        <taxon>Actinomycetes</taxon>
        <taxon>Pseudonocardiales</taxon>
        <taxon>Pseudonocardiaceae</taxon>
        <taxon>Prauserella</taxon>
    </lineage>
</organism>
<proteinExistence type="predicted"/>
<keyword evidence="2" id="KW-0812">Transmembrane</keyword>
<feature type="transmembrane region" description="Helical" evidence="2">
    <location>
        <begin position="58"/>
        <end position="80"/>
    </location>
</feature>
<dbReference type="InterPro" id="IPR049790">
    <property type="entry name" value="Rv3655c/TadE"/>
</dbReference>